<dbReference type="Proteomes" id="UP001281614">
    <property type="component" value="Unassembled WGS sequence"/>
</dbReference>
<comment type="caution">
    <text evidence="1">The sequence shown here is derived from an EMBL/GenBank/DDBJ whole genome shotgun (WGS) entry which is preliminary data.</text>
</comment>
<proteinExistence type="predicted"/>
<keyword evidence="2" id="KW-1185">Reference proteome</keyword>
<gene>
    <name evidence="1" type="ORF">CKAH01_01787</name>
</gene>
<evidence type="ECO:0000313" key="1">
    <source>
        <dbReference type="EMBL" id="KAK2735406.1"/>
    </source>
</evidence>
<protein>
    <submittedName>
        <fullName evidence="1">Uncharacterized protein</fullName>
    </submittedName>
</protein>
<accession>A0AAE0D2F9</accession>
<evidence type="ECO:0000313" key="2">
    <source>
        <dbReference type="Proteomes" id="UP001281614"/>
    </source>
</evidence>
<organism evidence="1 2">
    <name type="scientific">Colletotrichum kahawae</name>
    <name type="common">Coffee berry disease fungus</name>
    <dbReference type="NCBI Taxonomy" id="34407"/>
    <lineage>
        <taxon>Eukaryota</taxon>
        <taxon>Fungi</taxon>
        <taxon>Dikarya</taxon>
        <taxon>Ascomycota</taxon>
        <taxon>Pezizomycotina</taxon>
        <taxon>Sordariomycetes</taxon>
        <taxon>Hypocreomycetidae</taxon>
        <taxon>Glomerellales</taxon>
        <taxon>Glomerellaceae</taxon>
        <taxon>Colletotrichum</taxon>
        <taxon>Colletotrichum gloeosporioides species complex</taxon>
    </lineage>
</organism>
<dbReference type="AlphaFoldDB" id="A0AAE0D2F9"/>
<dbReference type="EMBL" id="VYYT01000444">
    <property type="protein sequence ID" value="KAK2735406.1"/>
    <property type="molecule type" value="Genomic_DNA"/>
</dbReference>
<reference evidence="1" key="1">
    <citation type="submission" date="2023-02" db="EMBL/GenBank/DDBJ databases">
        <title>Colletotrichum kahawae CIFC_Que2 genome sequencing and assembly.</title>
        <authorList>
            <person name="Baroncelli R."/>
        </authorList>
    </citation>
    <scope>NUCLEOTIDE SEQUENCE</scope>
    <source>
        <strain evidence="1">CIFC_Que2</strain>
    </source>
</reference>
<name>A0AAE0D2F9_COLKA</name>
<sequence>MNVNHDRGMAVVIAGLLPIFGTPADSETKAGQQGPAPALGHFGWGARGVRCPLSWIAPRDNYQMLRGQQE</sequence>